<evidence type="ECO:0000313" key="2">
    <source>
        <dbReference type="Proteomes" id="UP000814128"/>
    </source>
</evidence>
<accession>A0ACB8QQ34</accession>
<reference evidence="1" key="1">
    <citation type="submission" date="2021-02" db="EMBL/GenBank/DDBJ databases">
        <authorList>
            <consortium name="DOE Joint Genome Institute"/>
            <person name="Ahrendt S."/>
            <person name="Looney B.P."/>
            <person name="Miyauchi S."/>
            <person name="Morin E."/>
            <person name="Drula E."/>
            <person name="Courty P.E."/>
            <person name="Chicoki N."/>
            <person name="Fauchery L."/>
            <person name="Kohler A."/>
            <person name="Kuo A."/>
            <person name="Labutti K."/>
            <person name="Pangilinan J."/>
            <person name="Lipzen A."/>
            <person name="Riley R."/>
            <person name="Andreopoulos W."/>
            <person name="He G."/>
            <person name="Johnson J."/>
            <person name="Barry K.W."/>
            <person name="Grigoriev I.V."/>
            <person name="Nagy L."/>
            <person name="Hibbett D."/>
            <person name="Henrissat B."/>
            <person name="Matheny P.B."/>
            <person name="Labbe J."/>
            <person name="Martin F."/>
        </authorList>
    </citation>
    <scope>NUCLEOTIDE SEQUENCE</scope>
    <source>
        <strain evidence="1">EC-137</strain>
    </source>
</reference>
<gene>
    <name evidence="1" type="ORF">K488DRAFT_46727</name>
</gene>
<name>A0ACB8QQ34_9AGAM</name>
<dbReference type="Proteomes" id="UP000814128">
    <property type="component" value="Unassembled WGS sequence"/>
</dbReference>
<sequence length="67" mass="7665">WIIGPCGERFLWVPPEFREVVHLPPLQFLISSKRLVVDFSHSAHGKDWWKCYVPTAATGSSSSRLIQ</sequence>
<keyword evidence="2" id="KW-1185">Reference proteome</keyword>
<feature type="non-terminal residue" evidence="1">
    <location>
        <position position="1"/>
    </location>
</feature>
<reference evidence="1" key="2">
    <citation type="journal article" date="2022" name="New Phytol.">
        <title>Evolutionary transition to the ectomycorrhizal habit in the genomes of a hyperdiverse lineage of mushroom-forming fungi.</title>
        <authorList>
            <person name="Looney B."/>
            <person name="Miyauchi S."/>
            <person name="Morin E."/>
            <person name="Drula E."/>
            <person name="Courty P.E."/>
            <person name="Kohler A."/>
            <person name="Kuo A."/>
            <person name="LaButti K."/>
            <person name="Pangilinan J."/>
            <person name="Lipzen A."/>
            <person name="Riley R."/>
            <person name="Andreopoulos W."/>
            <person name="He G."/>
            <person name="Johnson J."/>
            <person name="Nolan M."/>
            <person name="Tritt A."/>
            <person name="Barry K.W."/>
            <person name="Grigoriev I.V."/>
            <person name="Nagy L.G."/>
            <person name="Hibbett D."/>
            <person name="Henrissat B."/>
            <person name="Matheny P.B."/>
            <person name="Labbe J."/>
            <person name="Martin F.M."/>
        </authorList>
    </citation>
    <scope>NUCLEOTIDE SEQUENCE</scope>
    <source>
        <strain evidence="1">EC-137</strain>
    </source>
</reference>
<comment type="caution">
    <text evidence="1">The sequence shown here is derived from an EMBL/GenBank/DDBJ whole genome shotgun (WGS) entry which is preliminary data.</text>
</comment>
<evidence type="ECO:0000313" key="1">
    <source>
        <dbReference type="EMBL" id="KAI0033899.1"/>
    </source>
</evidence>
<dbReference type="EMBL" id="MU273510">
    <property type="protein sequence ID" value="KAI0033899.1"/>
    <property type="molecule type" value="Genomic_DNA"/>
</dbReference>
<organism evidence="1 2">
    <name type="scientific">Vararia minispora EC-137</name>
    <dbReference type="NCBI Taxonomy" id="1314806"/>
    <lineage>
        <taxon>Eukaryota</taxon>
        <taxon>Fungi</taxon>
        <taxon>Dikarya</taxon>
        <taxon>Basidiomycota</taxon>
        <taxon>Agaricomycotina</taxon>
        <taxon>Agaricomycetes</taxon>
        <taxon>Russulales</taxon>
        <taxon>Lachnocladiaceae</taxon>
        <taxon>Vararia</taxon>
    </lineage>
</organism>
<proteinExistence type="predicted"/>
<protein>
    <submittedName>
        <fullName evidence="1">Uncharacterized protein</fullName>
    </submittedName>
</protein>